<keyword evidence="3" id="KW-1185">Reference proteome</keyword>
<name>A0AAV7SJ15_PLEWA</name>
<feature type="region of interest" description="Disordered" evidence="1">
    <location>
        <begin position="1"/>
        <end position="77"/>
    </location>
</feature>
<dbReference type="AlphaFoldDB" id="A0AAV7SJ15"/>
<organism evidence="2 3">
    <name type="scientific">Pleurodeles waltl</name>
    <name type="common">Iberian ribbed newt</name>
    <dbReference type="NCBI Taxonomy" id="8319"/>
    <lineage>
        <taxon>Eukaryota</taxon>
        <taxon>Metazoa</taxon>
        <taxon>Chordata</taxon>
        <taxon>Craniata</taxon>
        <taxon>Vertebrata</taxon>
        <taxon>Euteleostomi</taxon>
        <taxon>Amphibia</taxon>
        <taxon>Batrachia</taxon>
        <taxon>Caudata</taxon>
        <taxon>Salamandroidea</taxon>
        <taxon>Salamandridae</taxon>
        <taxon>Pleurodelinae</taxon>
        <taxon>Pleurodeles</taxon>
    </lineage>
</organism>
<evidence type="ECO:0000256" key="1">
    <source>
        <dbReference type="SAM" id="MobiDB-lite"/>
    </source>
</evidence>
<proteinExistence type="predicted"/>
<accession>A0AAV7SJ15</accession>
<evidence type="ECO:0000313" key="2">
    <source>
        <dbReference type="EMBL" id="KAJ1164080.1"/>
    </source>
</evidence>
<protein>
    <submittedName>
        <fullName evidence="2">Uncharacterized protein</fullName>
    </submittedName>
</protein>
<dbReference type="EMBL" id="JANPWB010000008">
    <property type="protein sequence ID" value="KAJ1164080.1"/>
    <property type="molecule type" value="Genomic_DNA"/>
</dbReference>
<reference evidence="2" key="1">
    <citation type="journal article" date="2022" name="bioRxiv">
        <title>Sequencing and chromosome-scale assembly of the giantPleurodeles waltlgenome.</title>
        <authorList>
            <person name="Brown T."/>
            <person name="Elewa A."/>
            <person name="Iarovenko S."/>
            <person name="Subramanian E."/>
            <person name="Araus A.J."/>
            <person name="Petzold A."/>
            <person name="Susuki M."/>
            <person name="Suzuki K.-i.T."/>
            <person name="Hayashi T."/>
            <person name="Toyoda A."/>
            <person name="Oliveira C."/>
            <person name="Osipova E."/>
            <person name="Leigh N.D."/>
            <person name="Simon A."/>
            <person name="Yun M.H."/>
        </authorList>
    </citation>
    <scope>NUCLEOTIDE SEQUENCE</scope>
    <source>
        <strain evidence="2">20211129_DDA</strain>
        <tissue evidence="2">Liver</tissue>
    </source>
</reference>
<evidence type="ECO:0000313" key="3">
    <source>
        <dbReference type="Proteomes" id="UP001066276"/>
    </source>
</evidence>
<feature type="compositionally biased region" description="Low complexity" evidence="1">
    <location>
        <begin position="40"/>
        <end position="56"/>
    </location>
</feature>
<comment type="caution">
    <text evidence="2">The sequence shown here is derived from an EMBL/GenBank/DDBJ whole genome shotgun (WGS) entry which is preliminary data.</text>
</comment>
<dbReference type="Proteomes" id="UP001066276">
    <property type="component" value="Chromosome 4_2"/>
</dbReference>
<sequence length="115" mass="11766">MASGVRHDAGPGTPATPPLQEEISSKRQTIVRSPPPPAQAIPARPSQASAEPQQAGGRAGPRRRAAPFSAEAAGVGPVARQSFLDAEGSNGVWSEAAASGRGPGWLGGRRLPREE</sequence>
<feature type="region of interest" description="Disordered" evidence="1">
    <location>
        <begin position="92"/>
        <end position="115"/>
    </location>
</feature>
<gene>
    <name evidence="2" type="ORF">NDU88_004526</name>
</gene>